<evidence type="ECO:0000313" key="3">
    <source>
        <dbReference type="Proteomes" id="UP000287651"/>
    </source>
</evidence>
<sequence length="159" mass="16703">MGCSLWSRGGEATGSNEEAKAVEKQSPVRKRKQGSNEGATRSDKQRGPARKRKHGNRQRRQWGSSYSRVDTTIVTGTSVWLRGRGKGHDQCCKRVATVAEAIDAAIEDKMAAAGGSSEEGQLDAVVVGEKGEEVVSAAIRVVVGEMGKSGRGGTTGSSG</sequence>
<evidence type="ECO:0000313" key="2">
    <source>
        <dbReference type="EMBL" id="RRT42651.1"/>
    </source>
</evidence>
<proteinExistence type="predicted"/>
<evidence type="ECO:0000256" key="1">
    <source>
        <dbReference type="SAM" id="MobiDB-lite"/>
    </source>
</evidence>
<accession>A0A426XTQ2</accession>
<protein>
    <submittedName>
        <fullName evidence="2">Uncharacterized protein</fullName>
    </submittedName>
</protein>
<gene>
    <name evidence="2" type="ORF">B296_00037450</name>
</gene>
<name>A0A426XTQ2_ENSVE</name>
<comment type="caution">
    <text evidence="2">The sequence shown here is derived from an EMBL/GenBank/DDBJ whole genome shotgun (WGS) entry which is preliminary data.</text>
</comment>
<dbReference type="AlphaFoldDB" id="A0A426XTQ2"/>
<dbReference type="Proteomes" id="UP000287651">
    <property type="component" value="Unassembled WGS sequence"/>
</dbReference>
<organism evidence="2 3">
    <name type="scientific">Ensete ventricosum</name>
    <name type="common">Abyssinian banana</name>
    <name type="synonym">Musa ensete</name>
    <dbReference type="NCBI Taxonomy" id="4639"/>
    <lineage>
        <taxon>Eukaryota</taxon>
        <taxon>Viridiplantae</taxon>
        <taxon>Streptophyta</taxon>
        <taxon>Embryophyta</taxon>
        <taxon>Tracheophyta</taxon>
        <taxon>Spermatophyta</taxon>
        <taxon>Magnoliopsida</taxon>
        <taxon>Liliopsida</taxon>
        <taxon>Zingiberales</taxon>
        <taxon>Musaceae</taxon>
        <taxon>Ensete</taxon>
    </lineage>
</organism>
<reference evidence="2 3" key="1">
    <citation type="journal article" date="2014" name="Agronomy (Basel)">
        <title>A Draft Genome Sequence for Ensete ventricosum, the Drought-Tolerant Tree Against Hunger.</title>
        <authorList>
            <person name="Harrison J."/>
            <person name="Moore K.A."/>
            <person name="Paszkiewicz K."/>
            <person name="Jones T."/>
            <person name="Grant M."/>
            <person name="Ambacheew D."/>
            <person name="Muzemil S."/>
            <person name="Studholme D.J."/>
        </authorList>
    </citation>
    <scope>NUCLEOTIDE SEQUENCE [LARGE SCALE GENOMIC DNA]</scope>
</reference>
<feature type="region of interest" description="Disordered" evidence="1">
    <location>
        <begin position="1"/>
        <end position="68"/>
    </location>
</feature>
<feature type="compositionally biased region" description="Basic residues" evidence="1">
    <location>
        <begin position="47"/>
        <end position="60"/>
    </location>
</feature>
<dbReference type="EMBL" id="AMZH03017691">
    <property type="protein sequence ID" value="RRT42651.1"/>
    <property type="molecule type" value="Genomic_DNA"/>
</dbReference>